<protein>
    <submittedName>
        <fullName evidence="1">Uncharacterized protein</fullName>
    </submittedName>
</protein>
<reference evidence="1 2" key="1">
    <citation type="journal article" date="2016" name="Front. Microbiol.">
        <title>Genomic Resource of Rice Seed Associated Bacteria.</title>
        <authorList>
            <person name="Midha S."/>
            <person name="Bansal K."/>
            <person name="Sharma S."/>
            <person name="Kumar N."/>
            <person name="Patil P.P."/>
            <person name="Chaudhry V."/>
            <person name="Patil P.B."/>
        </authorList>
    </citation>
    <scope>NUCLEOTIDE SEQUENCE [LARGE SCALE GENOMIC DNA]</scope>
    <source>
        <strain evidence="1 2">NS334</strain>
    </source>
</reference>
<dbReference type="OrthoDB" id="9968637at2"/>
<proteinExistence type="predicted"/>
<dbReference type="AlphaFoldDB" id="A0A147I699"/>
<evidence type="ECO:0000313" key="1">
    <source>
        <dbReference type="EMBL" id="KTT74392.1"/>
    </source>
</evidence>
<dbReference type="RefSeq" id="WP_058754917.1">
    <property type="nucleotide sequence ID" value="NZ_LDTB01000011.1"/>
</dbReference>
<sequence>MSSWQFVALAALIAVYGGMVLDRLPKPKKHRDYTFELPDDYVTFRIETILEDEFKIAFIDDWDVGRTFALYGSIIPADDQKASAPPEFGKRTGVKIGAMPEWFQSSRIGGIRTYDRGGCECFIGLPYQLARHALEEVRRDPEQLVTLGYKRVTGKDGKTAFPIYSFELTKPLD</sequence>
<keyword evidence="2" id="KW-1185">Reference proteome</keyword>
<dbReference type="EMBL" id="LDTB01000011">
    <property type="protein sequence ID" value="KTT74392.1"/>
    <property type="molecule type" value="Genomic_DNA"/>
</dbReference>
<dbReference type="Proteomes" id="UP000074310">
    <property type="component" value="Unassembled WGS sequence"/>
</dbReference>
<evidence type="ECO:0000313" key="2">
    <source>
        <dbReference type="Proteomes" id="UP000074310"/>
    </source>
</evidence>
<gene>
    <name evidence="1" type="ORF">NS334_05225</name>
</gene>
<dbReference type="PATRIC" id="fig|869719.3.peg.446"/>
<comment type="caution">
    <text evidence="1">The sequence shown here is derived from an EMBL/GenBank/DDBJ whole genome shotgun (WGS) entry which is preliminary data.</text>
</comment>
<accession>A0A147I699</accession>
<name>A0A147I699_9SPHN</name>
<organism evidence="1 2">
    <name type="scientific">Sphingomonas endophytica</name>
    <dbReference type="NCBI Taxonomy" id="869719"/>
    <lineage>
        <taxon>Bacteria</taxon>
        <taxon>Pseudomonadati</taxon>
        <taxon>Pseudomonadota</taxon>
        <taxon>Alphaproteobacteria</taxon>
        <taxon>Sphingomonadales</taxon>
        <taxon>Sphingomonadaceae</taxon>
        <taxon>Sphingomonas</taxon>
    </lineage>
</organism>